<sequence>MIQTIKRLAKREKQTQHRETDKSPGTNTKPTKLDLLQTSELSYSGSGSPPDLSNLLLRGFQLRPSPKKRDENSQRREDTEGEREREQPER</sequence>
<feature type="compositionally biased region" description="Basic and acidic residues" evidence="1">
    <location>
        <begin position="11"/>
        <end position="22"/>
    </location>
</feature>
<evidence type="ECO:0000313" key="3">
    <source>
        <dbReference type="Proteomes" id="UP001497516"/>
    </source>
</evidence>
<reference evidence="2 3" key="1">
    <citation type="submission" date="2024-04" db="EMBL/GenBank/DDBJ databases">
        <authorList>
            <person name="Fracassetti M."/>
        </authorList>
    </citation>
    <scope>NUCLEOTIDE SEQUENCE [LARGE SCALE GENOMIC DNA]</scope>
</reference>
<feature type="region of interest" description="Disordered" evidence="1">
    <location>
        <begin position="1"/>
        <end position="90"/>
    </location>
</feature>
<keyword evidence="3" id="KW-1185">Reference proteome</keyword>
<dbReference type="EMBL" id="OZ034815">
    <property type="protein sequence ID" value="CAL1368107.1"/>
    <property type="molecule type" value="Genomic_DNA"/>
</dbReference>
<dbReference type="Proteomes" id="UP001497516">
    <property type="component" value="Chromosome 2"/>
</dbReference>
<evidence type="ECO:0000313" key="2">
    <source>
        <dbReference type="EMBL" id="CAL1368107.1"/>
    </source>
</evidence>
<feature type="compositionally biased region" description="Polar residues" evidence="1">
    <location>
        <begin position="23"/>
        <end position="47"/>
    </location>
</feature>
<accession>A0AAV2D7S2</accession>
<feature type="compositionally biased region" description="Basic and acidic residues" evidence="1">
    <location>
        <begin position="67"/>
        <end position="90"/>
    </location>
</feature>
<dbReference type="AlphaFoldDB" id="A0AAV2D7S2"/>
<evidence type="ECO:0000256" key="1">
    <source>
        <dbReference type="SAM" id="MobiDB-lite"/>
    </source>
</evidence>
<organism evidence="2 3">
    <name type="scientific">Linum trigynum</name>
    <dbReference type="NCBI Taxonomy" id="586398"/>
    <lineage>
        <taxon>Eukaryota</taxon>
        <taxon>Viridiplantae</taxon>
        <taxon>Streptophyta</taxon>
        <taxon>Embryophyta</taxon>
        <taxon>Tracheophyta</taxon>
        <taxon>Spermatophyta</taxon>
        <taxon>Magnoliopsida</taxon>
        <taxon>eudicotyledons</taxon>
        <taxon>Gunneridae</taxon>
        <taxon>Pentapetalae</taxon>
        <taxon>rosids</taxon>
        <taxon>fabids</taxon>
        <taxon>Malpighiales</taxon>
        <taxon>Linaceae</taxon>
        <taxon>Linum</taxon>
    </lineage>
</organism>
<gene>
    <name evidence="2" type="ORF">LTRI10_LOCUS11415</name>
</gene>
<protein>
    <submittedName>
        <fullName evidence="2">Uncharacterized protein</fullName>
    </submittedName>
</protein>
<proteinExistence type="predicted"/>
<name>A0AAV2D7S2_9ROSI</name>